<dbReference type="InterPro" id="IPR036259">
    <property type="entry name" value="MFS_trans_sf"/>
</dbReference>
<gene>
    <name evidence="2" type="ORF">MCC10009_1518</name>
    <name evidence="3" type="ORF">MCC10113_1585</name>
    <name evidence="4" type="ORF">PWA56_08255</name>
</gene>
<keyword evidence="1" id="KW-0812">Transmembrane</keyword>
<dbReference type="AlphaFoldDB" id="A0A0M0VJ07"/>
<evidence type="ECO:0000313" key="3">
    <source>
        <dbReference type="EMBL" id="TCF57256.1"/>
    </source>
</evidence>
<dbReference type="SUPFAM" id="SSF103473">
    <property type="entry name" value="MFS general substrate transporter"/>
    <property type="match status" value="1"/>
</dbReference>
<dbReference type="RefSeq" id="WP_053496391.1">
    <property type="nucleotide sequence ID" value="NZ_AP022379.1"/>
</dbReference>
<evidence type="ECO:0000313" key="6">
    <source>
        <dbReference type="Proteomes" id="UP000292478"/>
    </source>
</evidence>
<reference evidence="3" key="2">
    <citation type="submission" date="2019-02" db="EMBL/GenBank/DDBJ databases">
        <authorList>
            <person name="Odamaki T."/>
        </authorList>
    </citation>
    <scope>NUCLEOTIDE SEQUENCE</scope>
    <source>
        <strain evidence="2">MCC10009</strain>
        <strain evidence="3">MCC10113</strain>
    </source>
</reference>
<dbReference type="EMBL" id="SHTC01000024">
    <property type="protein sequence ID" value="TCF57256.1"/>
    <property type="molecule type" value="Genomic_DNA"/>
</dbReference>
<dbReference type="Proteomes" id="UP001221506">
    <property type="component" value="Chromosome"/>
</dbReference>
<dbReference type="EMBL" id="CP118598">
    <property type="protein sequence ID" value="WDY39880.1"/>
    <property type="molecule type" value="Genomic_DNA"/>
</dbReference>
<evidence type="ECO:0000313" key="4">
    <source>
        <dbReference type="EMBL" id="WDY39880.1"/>
    </source>
</evidence>
<dbReference type="Proteomes" id="UP000291881">
    <property type="component" value="Unassembled WGS sequence"/>
</dbReference>
<dbReference type="EMBL" id="SHPS01000030">
    <property type="protein sequence ID" value="TCD85175.1"/>
    <property type="molecule type" value="Genomic_DNA"/>
</dbReference>
<evidence type="ECO:0000313" key="2">
    <source>
        <dbReference type="EMBL" id="TCD85175.1"/>
    </source>
</evidence>
<name>A0A0M0VJ07_BIFLL</name>
<evidence type="ECO:0000313" key="7">
    <source>
        <dbReference type="Proteomes" id="UP001221506"/>
    </source>
</evidence>
<dbReference type="Proteomes" id="UP000292478">
    <property type="component" value="Unassembled WGS sequence"/>
</dbReference>
<keyword evidence="1" id="KW-0472">Membrane</keyword>
<reference evidence="4 7" key="3">
    <citation type="submission" date="2023-02" db="EMBL/GenBank/DDBJ databases">
        <authorList>
            <person name="Pan L."/>
        </authorList>
    </citation>
    <scope>NUCLEOTIDE SEQUENCE [LARGE SCALE GENOMIC DNA]</scope>
    <source>
        <strain evidence="4 7">F2</strain>
    </source>
</reference>
<protein>
    <submittedName>
        <fullName evidence="3">MFS transporter, The Tet38 tetracycline-resistance protein</fullName>
    </submittedName>
</protein>
<feature type="transmembrane region" description="Helical" evidence="1">
    <location>
        <begin position="83"/>
        <end position="101"/>
    </location>
</feature>
<proteinExistence type="predicted"/>
<evidence type="ECO:0000313" key="5">
    <source>
        <dbReference type="Proteomes" id="UP000291881"/>
    </source>
</evidence>
<sequence length="111" mass="11691">MLTFLACLFIAGVTAVYTPIYDAASDALPVEENGRGVGILDLMMNTSASIGVGVYSSLMASDTMGKGGLFGVGSGVEAQTSNMFWIMCAVSVLSMIVLFVFRKSFTAKRNV</sequence>
<keyword evidence="1" id="KW-1133">Transmembrane helix</keyword>
<evidence type="ECO:0000256" key="1">
    <source>
        <dbReference type="SAM" id="Phobius"/>
    </source>
</evidence>
<dbReference type="Gene3D" id="1.20.1250.20">
    <property type="entry name" value="MFS general substrate transporter like domains"/>
    <property type="match status" value="1"/>
</dbReference>
<organism evidence="3 6">
    <name type="scientific">Bifidobacterium longum subsp. longum</name>
    <dbReference type="NCBI Taxonomy" id="1679"/>
    <lineage>
        <taxon>Bacteria</taxon>
        <taxon>Bacillati</taxon>
        <taxon>Actinomycetota</taxon>
        <taxon>Actinomycetes</taxon>
        <taxon>Bifidobacteriales</taxon>
        <taxon>Bifidobacteriaceae</taxon>
        <taxon>Bifidobacterium</taxon>
    </lineage>
</organism>
<reference evidence="5 6" key="1">
    <citation type="journal article" date="2018" name="Sci. Rep.">
        <title>Genomic diversity and distribution of Bifidobacterium longum subsp. longum across the human lifespan.</title>
        <authorList>
            <person name="Odamaki T."/>
            <person name="Bottacini F."/>
            <person name="Kato K."/>
            <person name="Mitsuyama E."/>
            <person name="Yoshida K."/>
            <person name="Horigome A."/>
            <person name="Xiao J.Z."/>
            <person name="van Sinderen D."/>
        </authorList>
    </citation>
    <scope>NUCLEOTIDE SEQUENCE [LARGE SCALE GENOMIC DNA]</scope>
    <source>
        <strain evidence="2 5">MCC10009</strain>
        <strain evidence="3 6">MCC10113</strain>
    </source>
</reference>
<accession>A0A0M0VJ07</accession>